<proteinExistence type="predicted"/>
<feature type="compositionally biased region" description="Basic and acidic residues" evidence="1">
    <location>
        <begin position="305"/>
        <end position="315"/>
    </location>
</feature>
<gene>
    <name evidence="2" type="ORF">WJX81_007662</name>
</gene>
<feature type="compositionally biased region" description="Low complexity" evidence="1">
    <location>
        <begin position="31"/>
        <end position="43"/>
    </location>
</feature>
<reference evidence="2 3" key="1">
    <citation type="journal article" date="2024" name="Nat. Commun.">
        <title>Phylogenomics reveals the evolutionary origins of lichenization in chlorophyte algae.</title>
        <authorList>
            <person name="Puginier C."/>
            <person name="Libourel C."/>
            <person name="Otte J."/>
            <person name="Skaloud P."/>
            <person name="Haon M."/>
            <person name="Grisel S."/>
            <person name="Petersen M."/>
            <person name="Berrin J.G."/>
            <person name="Delaux P.M."/>
            <person name="Dal Grande F."/>
            <person name="Keller J."/>
        </authorList>
    </citation>
    <scope>NUCLEOTIDE SEQUENCE [LARGE SCALE GENOMIC DNA]</scope>
    <source>
        <strain evidence="2 3">SAG 245.80</strain>
    </source>
</reference>
<evidence type="ECO:0000313" key="3">
    <source>
        <dbReference type="Proteomes" id="UP001445335"/>
    </source>
</evidence>
<dbReference type="AlphaFoldDB" id="A0AAW1RQX4"/>
<dbReference type="Proteomes" id="UP001445335">
    <property type="component" value="Unassembled WGS sequence"/>
</dbReference>
<dbReference type="EMBL" id="JALJOU010000027">
    <property type="protein sequence ID" value="KAK9836032.1"/>
    <property type="molecule type" value="Genomic_DNA"/>
</dbReference>
<name>A0AAW1RQX4_9CHLO</name>
<organism evidence="2 3">
    <name type="scientific">Elliptochloris bilobata</name>
    <dbReference type="NCBI Taxonomy" id="381761"/>
    <lineage>
        <taxon>Eukaryota</taxon>
        <taxon>Viridiplantae</taxon>
        <taxon>Chlorophyta</taxon>
        <taxon>core chlorophytes</taxon>
        <taxon>Trebouxiophyceae</taxon>
        <taxon>Trebouxiophyceae incertae sedis</taxon>
        <taxon>Elliptochloris clade</taxon>
        <taxon>Elliptochloris</taxon>
    </lineage>
</organism>
<evidence type="ECO:0000313" key="2">
    <source>
        <dbReference type="EMBL" id="KAK9836032.1"/>
    </source>
</evidence>
<feature type="region of interest" description="Disordered" evidence="1">
    <location>
        <begin position="1"/>
        <end position="74"/>
    </location>
</feature>
<keyword evidence="3" id="KW-1185">Reference proteome</keyword>
<sequence>MANPGGGDSSWGDSHPAPSPTPVPDRGSGGASRATSSPTAATAQGVIVAQGAWGDSRPGVAGGQSGRSSWSNSRRSLLDDGWMGGQKLARACIATGCTPDQIQGCLDHITEAGRLAGQAALRRLQGAQDSSGWQRGGEAQASSAPLTQRQQHLLMIAFLGQSGAPEMLPTCVCTALALGVSAEACRAAADLGFKRVAVASGAAAAPRSQASYRAAMLALERAAQEFQQSRPQALPSAFARRSSSQSANIAANEPAPGAPSSIPFQSDHVAATQPSSPDQTSTREALGGSAQPLTNRMRTWPRVGGSRDADTQTVA</sequence>
<feature type="region of interest" description="Disordered" evidence="1">
    <location>
        <begin position="244"/>
        <end position="315"/>
    </location>
</feature>
<comment type="caution">
    <text evidence="2">The sequence shown here is derived from an EMBL/GenBank/DDBJ whole genome shotgun (WGS) entry which is preliminary data.</text>
</comment>
<feature type="compositionally biased region" description="Polar residues" evidence="1">
    <location>
        <begin position="272"/>
        <end position="283"/>
    </location>
</feature>
<evidence type="ECO:0000256" key="1">
    <source>
        <dbReference type="SAM" id="MobiDB-lite"/>
    </source>
</evidence>
<accession>A0AAW1RQX4</accession>
<protein>
    <submittedName>
        <fullName evidence="2">Uncharacterized protein</fullName>
    </submittedName>
</protein>